<name>A0A7Y6K1C8_9BURK</name>
<reference evidence="1 2" key="1">
    <citation type="submission" date="2020-02" db="EMBL/GenBank/DDBJ databases">
        <title>Paraburkholderia simonii sp. nov. and Paraburkholderia youngii sp. nov. Brazilian and Mexican Mimosa-associated rhizobia.</title>
        <authorList>
            <person name="Mavima L."/>
            <person name="Beukes C.W."/>
            <person name="Chan W.Y."/>
            <person name="Palmer M."/>
            <person name="De Meyer S.E."/>
            <person name="James E.K."/>
            <person name="Venter S.N."/>
            <person name="Steenkamp E.T."/>
        </authorList>
    </citation>
    <scope>NUCLEOTIDE SEQUENCE [LARGE SCALE GENOMIC DNA]</scope>
    <source>
        <strain evidence="1 2">JPY169</strain>
    </source>
</reference>
<proteinExistence type="predicted"/>
<dbReference type="Proteomes" id="UP000594380">
    <property type="component" value="Unassembled WGS sequence"/>
</dbReference>
<dbReference type="AlphaFoldDB" id="A0A7Y6K1C8"/>
<evidence type="ECO:0000313" key="2">
    <source>
        <dbReference type="Proteomes" id="UP000594380"/>
    </source>
</evidence>
<accession>A0A7Y6K1C8</accession>
<sequence>MTLPLAIRYILRSIDTNGGFSMRPPKHVWPETDGSRGILIFAQLMREMLTATTFESFRVYSLDTIARLREALILLEDVKRGRVPSIALTPVVEELRWSFSKDTAAKEFASDEISSLEKLTRDKKSFSVEAFESHIKLIQKLISDRYKEKLENLILSIFNDSKQRIELRKLAGFYCSHIVNLGYARRYILGLVEEFFFENEIHRIGRATLGRFFREFDGKKRRFIVHAAVTHDLGAYLGDLDYHVRSIDNLTEEQSASLLSNPNHQNIPEAIEVITEQFDPHGAMNFVYQNLSSQRAIAYLDPRGMHCEWGDTMHVTLSRAQSGVRITRGDFLFSAPAASTAQSGNRLKSIRNYAKFISSSFDSSSTERLISSINTAAIARNSVNPENQLISFWSAIEVLLSDPQDESRITHYEKLIVPCIALRHARRQIIAVYEGLLVSYRSRFKKLISNAVTEEAGNQAKAFARMMFLPEYEELRNSLCSMLERNPLALHRVWKLNNDYKSPKDVFRSISDHENRLQWQIHRIYRARNQLVHSG</sequence>
<dbReference type="EMBL" id="JAALDK010000001">
    <property type="protein sequence ID" value="NUY01695.1"/>
    <property type="molecule type" value="Genomic_DNA"/>
</dbReference>
<protein>
    <submittedName>
        <fullName evidence="1">Uncharacterized protein</fullName>
    </submittedName>
</protein>
<comment type="caution">
    <text evidence="1">The sequence shown here is derived from an EMBL/GenBank/DDBJ whole genome shotgun (WGS) entry which is preliminary data.</text>
</comment>
<organism evidence="1 2">
    <name type="scientific">Paraburkholderia youngii</name>
    <dbReference type="NCBI Taxonomy" id="2782701"/>
    <lineage>
        <taxon>Bacteria</taxon>
        <taxon>Pseudomonadati</taxon>
        <taxon>Pseudomonadota</taxon>
        <taxon>Betaproteobacteria</taxon>
        <taxon>Burkholderiales</taxon>
        <taxon>Burkholderiaceae</taxon>
        <taxon>Paraburkholderia</taxon>
    </lineage>
</organism>
<evidence type="ECO:0000313" key="1">
    <source>
        <dbReference type="EMBL" id="NUY01695.1"/>
    </source>
</evidence>
<gene>
    <name evidence="1" type="ORF">G5S42_18775</name>
</gene>